<feature type="compositionally biased region" description="Polar residues" evidence="1">
    <location>
        <begin position="216"/>
        <end position="229"/>
    </location>
</feature>
<feature type="region of interest" description="Disordered" evidence="1">
    <location>
        <begin position="205"/>
        <end position="296"/>
    </location>
</feature>
<evidence type="ECO:0000256" key="1">
    <source>
        <dbReference type="SAM" id="MobiDB-lite"/>
    </source>
</evidence>
<evidence type="ECO:0000313" key="2">
    <source>
        <dbReference type="EMBL" id="CAH3163930.1"/>
    </source>
</evidence>
<comment type="caution">
    <text evidence="2">The sequence shown here is derived from an EMBL/GenBank/DDBJ whole genome shotgun (WGS) entry which is preliminary data.</text>
</comment>
<feature type="compositionally biased region" description="Basic and acidic residues" evidence="1">
    <location>
        <begin position="230"/>
        <end position="245"/>
    </location>
</feature>
<dbReference type="EMBL" id="CALNXK010000127">
    <property type="protein sequence ID" value="CAH3163930.1"/>
    <property type="molecule type" value="Genomic_DNA"/>
</dbReference>
<gene>
    <name evidence="2" type="ORF">PLOB_00006047</name>
</gene>
<evidence type="ECO:0000313" key="3">
    <source>
        <dbReference type="Proteomes" id="UP001159405"/>
    </source>
</evidence>
<accession>A0ABN8QH19</accession>
<protein>
    <submittedName>
        <fullName evidence="2">Uncharacterized protein</fullName>
    </submittedName>
</protein>
<keyword evidence="3" id="KW-1185">Reference proteome</keyword>
<dbReference type="Proteomes" id="UP001159405">
    <property type="component" value="Unassembled WGS sequence"/>
</dbReference>
<proteinExistence type="predicted"/>
<feature type="compositionally biased region" description="Polar residues" evidence="1">
    <location>
        <begin position="262"/>
        <end position="273"/>
    </location>
</feature>
<feature type="compositionally biased region" description="Polar residues" evidence="1">
    <location>
        <begin position="283"/>
        <end position="296"/>
    </location>
</feature>
<sequence length="376" mass="42492">MASCSRRTKQSTKYFYLFNCDETCNLSQVTTLLRSVEGRVDFKIKVEEHTFRTGSETTAFSKVSEETIPKLRMDYAVFMVHANDQLSFDEDCYGKIYKALTKKTGSADNVLVVIGGDKKYANSEEKQSKFISQSAFSAIKTQLQVKFIDGRQSFIFSWDDSHRPIHEEALLHYFDPSRRGQKFEHQQRGQPTDNVAEAEATANVHVEPTHHKSQRRAGSNATFSPQSTTDGKRQAKDKKTTLLEAHHHHHHYHHQSTEKQSNKGSGESLNMESENGEGFLGSPHTSCSSPASPPSGTVLLSTRIRNGDISYDDGGARFWENNRTWRPPDDVVQKLKKDWASTAYATVEFITDDNGVAEPRVKVTPTDRFWNNCTIS</sequence>
<organism evidence="2 3">
    <name type="scientific">Porites lobata</name>
    <dbReference type="NCBI Taxonomy" id="104759"/>
    <lineage>
        <taxon>Eukaryota</taxon>
        <taxon>Metazoa</taxon>
        <taxon>Cnidaria</taxon>
        <taxon>Anthozoa</taxon>
        <taxon>Hexacorallia</taxon>
        <taxon>Scleractinia</taxon>
        <taxon>Fungiina</taxon>
        <taxon>Poritidae</taxon>
        <taxon>Porites</taxon>
    </lineage>
</organism>
<name>A0ABN8QH19_9CNID</name>
<reference evidence="2 3" key="1">
    <citation type="submission" date="2022-05" db="EMBL/GenBank/DDBJ databases">
        <authorList>
            <consortium name="Genoscope - CEA"/>
            <person name="William W."/>
        </authorList>
    </citation>
    <scope>NUCLEOTIDE SEQUENCE [LARGE SCALE GENOMIC DNA]</scope>
</reference>